<feature type="region of interest" description="Disordered" evidence="1">
    <location>
        <begin position="474"/>
        <end position="506"/>
    </location>
</feature>
<feature type="compositionally biased region" description="Polar residues" evidence="1">
    <location>
        <begin position="497"/>
        <end position="506"/>
    </location>
</feature>
<keyword evidence="2" id="KW-0808">Transferase</keyword>
<accession>A0A116R249</accession>
<dbReference type="GO" id="GO:0016301">
    <property type="term" value="F:kinase activity"/>
    <property type="evidence" value="ECO:0007669"/>
    <property type="project" value="UniProtKB-KW"/>
</dbReference>
<dbReference type="InterPro" id="IPR021145">
    <property type="entry name" value="Portal_protein_SPP1_Gp6-like"/>
</dbReference>
<proteinExistence type="predicted"/>
<name>A0A116R249_STRSU</name>
<keyword evidence="2" id="KW-0418">Kinase</keyword>
<gene>
    <name evidence="2" type="ORF">ERS132536_00308</name>
</gene>
<organism evidence="2 3">
    <name type="scientific">Streptococcus suis</name>
    <dbReference type="NCBI Taxonomy" id="1307"/>
    <lineage>
        <taxon>Bacteria</taxon>
        <taxon>Bacillati</taxon>
        <taxon>Bacillota</taxon>
        <taxon>Bacilli</taxon>
        <taxon>Lactobacillales</taxon>
        <taxon>Streptococcaceae</taxon>
        <taxon>Streptococcus</taxon>
    </lineage>
</organism>
<reference evidence="2 3" key="1">
    <citation type="submission" date="2016-02" db="EMBL/GenBank/DDBJ databases">
        <authorList>
            <consortium name="Pathogen Informatics"/>
        </authorList>
    </citation>
    <scope>NUCLEOTIDE SEQUENCE [LARGE SCALE GENOMIC DNA]</scope>
    <source>
        <strain evidence="2 3">SS999</strain>
    </source>
</reference>
<evidence type="ECO:0000313" key="2">
    <source>
        <dbReference type="EMBL" id="CYX44312.1"/>
    </source>
</evidence>
<dbReference type="EMBL" id="FIMD01000001">
    <property type="protein sequence ID" value="CYX44312.1"/>
    <property type="molecule type" value="Genomic_DNA"/>
</dbReference>
<sequence>MLQTDNISALTAEIKRLVMDDRGSKLKREMQTGIDYYEGKHDIANYRLFYFNNEGELVEEKNRSNTRIAHQYFTELVDQKVQYLLSNPIEIATEQAGLQEYLDEYINEDFQLMLQELVEGASQKAYEYVFWRKDADGYLRFKTADALKIIPIYDEFYNIDQIIYYYDDQIVKNNKQKTVTKIQLWTKEEVFYFIQEDSQAVKFKLDASVEFNPRSHILAQKGEGKFGKGYGRVPYICLYNNRSKTNDLRPIKDIIDDYDMMACALSNNLIDFDHPIYAVRGYEGDNLSSLVTNLKTKKTVGVGENGGIDVITTNIPVEARKAKLEIDKEAIYKFGMGFDSSQTGDGNITNVVIKSRYSLLDLKCNKIEVRLRAVIKEMLQLIVENINELHGKAYDVSDLEVTITRDVMANETDNASIAKTEAETNQVLINNIMTAAPRLDDRTVLELLAGILEVDPDEVEKALEEQGYQSDFNQVTEVIDDGAEQVPAGNREPAAESGQSDGQTAL</sequence>
<dbReference type="RefSeq" id="WP_044752294.1">
    <property type="nucleotide sequence ID" value="NZ_CEGV01000015.1"/>
</dbReference>
<evidence type="ECO:0000313" key="3">
    <source>
        <dbReference type="Proteomes" id="UP000075182"/>
    </source>
</evidence>
<dbReference type="Pfam" id="PF05133">
    <property type="entry name" value="SPP1_portal"/>
    <property type="match status" value="1"/>
</dbReference>
<evidence type="ECO:0000256" key="1">
    <source>
        <dbReference type="SAM" id="MobiDB-lite"/>
    </source>
</evidence>
<dbReference type="AlphaFoldDB" id="A0A116R249"/>
<protein>
    <submittedName>
        <fullName evidence="2">Serine protein kinase</fullName>
    </submittedName>
</protein>
<dbReference type="Proteomes" id="UP000075182">
    <property type="component" value="Unassembled WGS sequence"/>
</dbReference>